<dbReference type="Pfam" id="PF01370">
    <property type="entry name" value="Epimerase"/>
    <property type="match status" value="1"/>
</dbReference>
<dbReference type="PANTHER" id="PTHR43103">
    <property type="entry name" value="NUCLEOSIDE-DIPHOSPHATE-SUGAR EPIMERASE"/>
    <property type="match status" value="1"/>
</dbReference>
<gene>
    <name evidence="4" type="ORF">ICI42_11200</name>
</gene>
<dbReference type="CDD" id="cd05238">
    <property type="entry name" value="Gne_like_SDR_e"/>
    <property type="match status" value="1"/>
</dbReference>
<keyword evidence="1" id="KW-0521">NADP</keyword>
<evidence type="ECO:0000313" key="5">
    <source>
        <dbReference type="Proteomes" id="UP000643405"/>
    </source>
</evidence>
<dbReference type="GO" id="GO:0016491">
    <property type="term" value="F:oxidoreductase activity"/>
    <property type="evidence" value="ECO:0007669"/>
    <property type="project" value="InterPro"/>
</dbReference>
<dbReference type="Proteomes" id="UP000643405">
    <property type="component" value="Unassembled WGS sequence"/>
</dbReference>
<accession>A0A8J6PKI3</accession>
<organism evidence="4 5">
    <name type="scientific">Oryzicola mucosus</name>
    <dbReference type="NCBI Taxonomy" id="2767425"/>
    <lineage>
        <taxon>Bacteria</taxon>
        <taxon>Pseudomonadati</taxon>
        <taxon>Pseudomonadota</taxon>
        <taxon>Alphaproteobacteria</taxon>
        <taxon>Hyphomicrobiales</taxon>
        <taxon>Phyllobacteriaceae</taxon>
        <taxon>Oryzicola</taxon>
    </lineage>
</organism>
<dbReference type="Gene3D" id="3.40.50.720">
    <property type="entry name" value="NAD(P)-binding Rossmann-like Domain"/>
    <property type="match status" value="1"/>
</dbReference>
<dbReference type="Gene3D" id="3.90.25.10">
    <property type="entry name" value="UDP-galactose 4-epimerase, domain 1"/>
    <property type="match status" value="1"/>
</dbReference>
<dbReference type="NCBIfam" id="NF043036">
    <property type="entry name" value="ErythonDh"/>
    <property type="match status" value="1"/>
</dbReference>
<dbReference type="InterPro" id="IPR036291">
    <property type="entry name" value="NAD(P)-bd_dom_sf"/>
</dbReference>
<dbReference type="EMBL" id="JACVVX010000003">
    <property type="protein sequence ID" value="MBD0415221.1"/>
    <property type="molecule type" value="Genomic_DNA"/>
</dbReference>
<evidence type="ECO:0000256" key="1">
    <source>
        <dbReference type="ARBA" id="ARBA00022857"/>
    </source>
</evidence>
<reference evidence="4" key="1">
    <citation type="submission" date="2020-09" db="EMBL/GenBank/DDBJ databases">
        <title>Genome seq and assembly of Tianweitania sp.</title>
        <authorList>
            <person name="Chhetri G."/>
        </authorList>
    </citation>
    <scope>NUCLEOTIDE SEQUENCE</scope>
    <source>
        <strain evidence="4">Rool2</strain>
    </source>
</reference>
<comment type="caution">
    <text evidence="4">The sequence shown here is derived from an EMBL/GenBank/DDBJ whole genome shotgun (WGS) entry which is preliminary data.</text>
</comment>
<dbReference type="InterPro" id="IPR050005">
    <property type="entry name" value="DenD"/>
</dbReference>
<evidence type="ECO:0000256" key="2">
    <source>
        <dbReference type="ARBA" id="ARBA00023277"/>
    </source>
</evidence>
<dbReference type="RefSeq" id="WP_188164659.1">
    <property type="nucleotide sequence ID" value="NZ_JACVVX010000003.1"/>
</dbReference>
<dbReference type="SUPFAM" id="SSF51735">
    <property type="entry name" value="NAD(P)-binding Rossmann-fold domains"/>
    <property type="match status" value="1"/>
</dbReference>
<feature type="domain" description="NAD-dependent epimerase/dehydratase" evidence="3">
    <location>
        <begin position="3"/>
        <end position="206"/>
    </location>
</feature>
<sequence>MNILIIGAAGMIGRKLTRALIEKGEINGKPVERMVLADIMQPPAPDFPGAVETLEADLSQPDIAERLISSRPDLIFHLAAIVSGEAEANFEKGYRVNLDGTLSLFEAIRKAGLEQPYTPRLVFTSSLAVFGSPLPDVIGDTQCLTPLTSYGTQKAISELLLADYSRKGFLDGIGIRLPTISIRPGKPNKAASSFFSSILREPLIGEEAVLPVSESVRHWFASPRAAISFLLHAAEIDTSPLGQQRSITMPGLSATVGDQIAALRRVAGDAAVKLIRREPNAAVAEIIDGWPRSFSAQRGEALGFKAESSFDDIIRVHIEDELENAVPERV</sequence>
<keyword evidence="2" id="KW-0119">Carbohydrate metabolism</keyword>
<dbReference type="AlphaFoldDB" id="A0A8J6PKI3"/>
<keyword evidence="5" id="KW-1185">Reference proteome</keyword>
<evidence type="ECO:0000259" key="3">
    <source>
        <dbReference type="Pfam" id="PF01370"/>
    </source>
</evidence>
<dbReference type="InterPro" id="IPR001509">
    <property type="entry name" value="Epimerase_deHydtase"/>
</dbReference>
<proteinExistence type="predicted"/>
<dbReference type="PANTHER" id="PTHR43103:SF3">
    <property type="entry name" value="ADP-L-GLYCERO-D-MANNO-HEPTOSE-6-EPIMERASE"/>
    <property type="match status" value="1"/>
</dbReference>
<name>A0A8J6PKI3_9HYPH</name>
<evidence type="ECO:0000313" key="4">
    <source>
        <dbReference type="EMBL" id="MBD0415221.1"/>
    </source>
</evidence>
<protein>
    <submittedName>
        <fullName evidence="4">SDR family oxidoreductase</fullName>
    </submittedName>
</protein>